<dbReference type="PANTHER" id="PTHR14464">
    <property type="entry name" value="EXONUCLEASE V"/>
    <property type="match status" value="1"/>
</dbReference>
<protein>
    <submittedName>
        <fullName evidence="8">Exonuclease V a 5' deoxyribonuclease-domain-containing protein</fullName>
    </submittedName>
</protein>
<evidence type="ECO:0000256" key="3">
    <source>
        <dbReference type="ARBA" id="ARBA00011245"/>
    </source>
</evidence>
<comment type="similarity">
    <text evidence="2">Belongs to the EXO5 family.</text>
</comment>
<keyword evidence="4" id="KW-0004">4Fe-4S</keyword>
<evidence type="ECO:0000256" key="4">
    <source>
        <dbReference type="ARBA" id="ARBA00022485"/>
    </source>
</evidence>
<proteinExistence type="inferred from homology"/>
<dbReference type="Pfam" id="PF09810">
    <property type="entry name" value="Exo5"/>
    <property type="match status" value="1"/>
</dbReference>
<dbReference type="Proteomes" id="UP000700596">
    <property type="component" value="Unassembled WGS sequence"/>
</dbReference>
<evidence type="ECO:0000256" key="1">
    <source>
        <dbReference type="ARBA" id="ARBA00001966"/>
    </source>
</evidence>
<dbReference type="OrthoDB" id="354769at2759"/>
<keyword evidence="5" id="KW-0540">Nuclease</keyword>
<keyword evidence="6 8" id="KW-0378">Hydrolase</keyword>
<keyword evidence="4" id="KW-0479">Metal-binding</keyword>
<dbReference type="GO" id="GO:0051539">
    <property type="term" value="F:4 iron, 4 sulfur cluster binding"/>
    <property type="evidence" value="ECO:0007669"/>
    <property type="project" value="UniProtKB-KW"/>
</dbReference>
<reference evidence="8" key="1">
    <citation type="journal article" date="2021" name="Nat. Commun.">
        <title>Genetic determinants of endophytism in the Arabidopsis root mycobiome.</title>
        <authorList>
            <person name="Mesny F."/>
            <person name="Miyauchi S."/>
            <person name="Thiergart T."/>
            <person name="Pickel B."/>
            <person name="Atanasova L."/>
            <person name="Karlsson M."/>
            <person name="Huettel B."/>
            <person name="Barry K.W."/>
            <person name="Haridas S."/>
            <person name="Chen C."/>
            <person name="Bauer D."/>
            <person name="Andreopoulos W."/>
            <person name="Pangilinan J."/>
            <person name="LaButti K."/>
            <person name="Riley R."/>
            <person name="Lipzen A."/>
            <person name="Clum A."/>
            <person name="Drula E."/>
            <person name="Henrissat B."/>
            <person name="Kohler A."/>
            <person name="Grigoriev I.V."/>
            <person name="Martin F.M."/>
            <person name="Hacquard S."/>
        </authorList>
    </citation>
    <scope>NUCLEOTIDE SEQUENCE</scope>
    <source>
        <strain evidence="8">MPI-CAGE-CH-0243</strain>
    </source>
</reference>
<comment type="cofactor">
    <cofactor evidence="1">
        <name>[4Fe-4S] cluster</name>
        <dbReference type="ChEBI" id="CHEBI:49883"/>
    </cofactor>
</comment>
<evidence type="ECO:0000313" key="9">
    <source>
        <dbReference type="Proteomes" id="UP000700596"/>
    </source>
</evidence>
<evidence type="ECO:0000256" key="7">
    <source>
        <dbReference type="SAM" id="MobiDB-lite"/>
    </source>
</evidence>
<evidence type="ECO:0000256" key="2">
    <source>
        <dbReference type="ARBA" id="ARBA00009797"/>
    </source>
</evidence>
<dbReference type="EMBL" id="JAGMWT010000016">
    <property type="protein sequence ID" value="KAH7115150.1"/>
    <property type="molecule type" value="Genomic_DNA"/>
</dbReference>
<name>A0A9P9D9B3_9PLEO</name>
<keyword evidence="4" id="KW-0408">Iron</keyword>
<sequence>MANPVIPSLTAEGLASEYGSDLDFGVPALSDYGSDFDNEEEALLRDLLAQIATNERRNAPQSTETHSVEGDNDAEQSTIVHVSPLPAVARVANSTAGIELFPNRRTQPIEVEYDGYSRDSWSVPRSHPTRQEQRTNPSMPTELIENDTQSPLQRFRTKPKKPLSVTDLVSPAWCELQYWYNLNKFGRKPQTPAMKQGSKVHKVLEEQVHKIVPILVESKEDRFGLRIWNTIQGLRTLRETGMTRELEIWGIVDGEVVNGVIDEVSYTCPDSGYGEALEQSKAPKIGGTRSPGQSSILQSFANDDIGVGGWVSADTSTRTTYIADVKTRGVKAVPVGASLKPTWMQLMVYRKLLKGLALNTVDAETVFARYGVLPLEPFTEQFICGASGIEQMTELEPDEEDPPDFRRASEISIHNNLSALWSLMISEFALSMKLFSDILRAEFRYAKTGEIIGNKMLVYSDKQIDEYLASEMKWWKGLREAKGVEIEDAYKCRVCPFADECTWRRMKIQEATEKYRLKAAARPKSAV</sequence>
<comment type="subunit">
    <text evidence="3">Monomer.</text>
</comment>
<dbReference type="AlphaFoldDB" id="A0A9P9D9B3"/>
<feature type="region of interest" description="Disordered" evidence="7">
    <location>
        <begin position="120"/>
        <end position="150"/>
    </location>
</feature>
<feature type="region of interest" description="Disordered" evidence="7">
    <location>
        <begin position="54"/>
        <end position="75"/>
    </location>
</feature>
<keyword evidence="6 8" id="KW-0269">Exonuclease</keyword>
<evidence type="ECO:0000256" key="5">
    <source>
        <dbReference type="ARBA" id="ARBA00022722"/>
    </source>
</evidence>
<dbReference type="GO" id="GO:0005739">
    <property type="term" value="C:mitochondrion"/>
    <property type="evidence" value="ECO:0007669"/>
    <property type="project" value="TreeGrafter"/>
</dbReference>
<dbReference type="InterPro" id="IPR019190">
    <property type="entry name" value="EXOV"/>
</dbReference>
<comment type="caution">
    <text evidence="8">The sequence shown here is derived from an EMBL/GenBank/DDBJ whole genome shotgun (WGS) entry which is preliminary data.</text>
</comment>
<organism evidence="8 9">
    <name type="scientific">Dendryphion nanum</name>
    <dbReference type="NCBI Taxonomy" id="256645"/>
    <lineage>
        <taxon>Eukaryota</taxon>
        <taxon>Fungi</taxon>
        <taxon>Dikarya</taxon>
        <taxon>Ascomycota</taxon>
        <taxon>Pezizomycotina</taxon>
        <taxon>Dothideomycetes</taxon>
        <taxon>Pleosporomycetidae</taxon>
        <taxon>Pleosporales</taxon>
        <taxon>Torulaceae</taxon>
        <taxon>Dendryphion</taxon>
    </lineage>
</organism>
<evidence type="ECO:0000313" key="8">
    <source>
        <dbReference type="EMBL" id="KAH7115150.1"/>
    </source>
</evidence>
<keyword evidence="4" id="KW-0411">Iron-sulfur</keyword>
<dbReference type="GO" id="GO:0005634">
    <property type="term" value="C:nucleus"/>
    <property type="evidence" value="ECO:0007669"/>
    <property type="project" value="TreeGrafter"/>
</dbReference>
<dbReference type="GO" id="GO:0045145">
    <property type="term" value="F:single-stranded DNA 5'-3' DNA exonuclease activity"/>
    <property type="evidence" value="ECO:0007669"/>
    <property type="project" value="InterPro"/>
</dbReference>
<dbReference type="PANTHER" id="PTHR14464:SF4">
    <property type="entry name" value="EXONUCLEASE V"/>
    <property type="match status" value="1"/>
</dbReference>
<gene>
    <name evidence="8" type="ORF">B0J11DRAFT_125102</name>
</gene>
<dbReference type="GO" id="GO:0036297">
    <property type="term" value="P:interstrand cross-link repair"/>
    <property type="evidence" value="ECO:0007669"/>
    <property type="project" value="TreeGrafter"/>
</dbReference>
<keyword evidence="9" id="KW-1185">Reference proteome</keyword>
<accession>A0A9P9D9B3</accession>
<evidence type="ECO:0000256" key="6">
    <source>
        <dbReference type="ARBA" id="ARBA00022839"/>
    </source>
</evidence>